<gene>
    <name evidence="2" type="primary">A02g508360.1_BraROA</name>
    <name evidence="2" type="ORF">IGI04_007295</name>
</gene>
<name>A0ABQ7NLD1_BRACM</name>
<accession>A0ABQ7NLD1</accession>
<dbReference type="PANTHER" id="PTHR45890:SF8">
    <property type="entry name" value="PROTEIN KINASE SUPERFAMILY PROTEIN"/>
    <property type="match status" value="1"/>
</dbReference>
<organism evidence="2 3">
    <name type="scientific">Brassica rapa subsp. trilocularis</name>
    <dbReference type="NCBI Taxonomy" id="1813537"/>
    <lineage>
        <taxon>Eukaryota</taxon>
        <taxon>Viridiplantae</taxon>
        <taxon>Streptophyta</taxon>
        <taxon>Embryophyta</taxon>
        <taxon>Tracheophyta</taxon>
        <taxon>Spermatophyta</taxon>
        <taxon>Magnoliopsida</taxon>
        <taxon>eudicotyledons</taxon>
        <taxon>Gunneridae</taxon>
        <taxon>Pentapetalae</taxon>
        <taxon>rosids</taxon>
        <taxon>malvids</taxon>
        <taxon>Brassicales</taxon>
        <taxon>Brassicaceae</taxon>
        <taxon>Brassiceae</taxon>
        <taxon>Brassica</taxon>
    </lineage>
</organism>
<feature type="domain" description="ABC1 atypical kinase-like" evidence="1">
    <location>
        <begin position="77"/>
        <end position="295"/>
    </location>
</feature>
<dbReference type="Proteomes" id="UP000823674">
    <property type="component" value="Chromosome A02"/>
</dbReference>
<dbReference type="EMBL" id="JADBGQ010000002">
    <property type="protein sequence ID" value="KAG5410976.1"/>
    <property type="molecule type" value="Genomic_DNA"/>
</dbReference>
<dbReference type="InterPro" id="IPR044095">
    <property type="entry name" value="ADCK2_dom"/>
</dbReference>
<reference evidence="2 3" key="1">
    <citation type="submission" date="2021-03" db="EMBL/GenBank/DDBJ databases">
        <authorList>
            <person name="King G.J."/>
            <person name="Bancroft I."/>
            <person name="Baten A."/>
            <person name="Bloomfield J."/>
            <person name="Borpatragohain P."/>
            <person name="He Z."/>
            <person name="Irish N."/>
            <person name="Irwin J."/>
            <person name="Liu K."/>
            <person name="Mauleon R.P."/>
            <person name="Moore J."/>
            <person name="Morris R."/>
            <person name="Ostergaard L."/>
            <person name="Wang B."/>
            <person name="Wells R."/>
        </authorList>
    </citation>
    <scope>NUCLEOTIDE SEQUENCE [LARGE SCALE GENOMIC DNA]</scope>
    <source>
        <strain evidence="2">R-o-18</strain>
        <tissue evidence="2">Leaf</tissue>
    </source>
</reference>
<proteinExistence type="predicted"/>
<comment type="caution">
    <text evidence="2">The sequence shown here is derived from an EMBL/GenBank/DDBJ whole genome shotgun (WGS) entry which is preliminary data.</text>
</comment>
<evidence type="ECO:0000313" key="2">
    <source>
        <dbReference type="EMBL" id="KAG5410976.1"/>
    </source>
</evidence>
<keyword evidence="3" id="KW-1185">Reference proteome</keyword>
<dbReference type="InterPro" id="IPR004147">
    <property type="entry name" value="ABC1_dom"/>
</dbReference>
<dbReference type="InterPro" id="IPR052402">
    <property type="entry name" value="ADCK_kinase"/>
</dbReference>
<evidence type="ECO:0000259" key="1">
    <source>
        <dbReference type="Pfam" id="PF03109"/>
    </source>
</evidence>
<dbReference type="Pfam" id="PF03109">
    <property type="entry name" value="ABC1"/>
    <property type="match status" value="1"/>
</dbReference>
<dbReference type="CDD" id="cd13971">
    <property type="entry name" value="ADCK2-like"/>
    <property type="match status" value="1"/>
</dbReference>
<evidence type="ECO:0000313" key="3">
    <source>
        <dbReference type="Proteomes" id="UP000823674"/>
    </source>
</evidence>
<dbReference type="PANTHER" id="PTHR45890">
    <property type="entry name" value="AARF DOMAIN CONTAINING KINASE 2 (PREDICTED)"/>
    <property type="match status" value="1"/>
</dbReference>
<sequence>MNLEQSKVTKFLLTKVVTRYTQSLYSNQKHGTCLKVSLVLPQFRNLSNGYRQNHSLALLPYAKGRSLGHRLLTRSYLSDIFEEFDEAPVASGSIAQVHRGTLKFQYPGHKVKSSEVAVKVRHPCVEETMTRDFVIIKMAAKLTTFVPGLNWFRLDECVQQFSLYMLSQVDLSREAYHLSRFIYNFRGWKDASFPKPVFPLVHPSVLVESFEHGESVARYVDGFEGHEWLKSKVAHIGTNALLKMLLVLPLESFRTTVHIIFLDVGMTAELSKTDRDNHLGFFKAVARRDGRTAAERTLKLSKQQNCPNPQTFVEEVEEVFRFWGTAEGESVHPADCMHLGSKKRAFLAPWR</sequence>
<protein>
    <recommendedName>
        <fullName evidence="1">ABC1 atypical kinase-like domain-containing protein</fullName>
    </recommendedName>
</protein>